<keyword evidence="2" id="KW-0175">Coiled coil</keyword>
<dbReference type="SMART" id="SM00421">
    <property type="entry name" value="HTH_LUXR"/>
    <property type="match status" value="1"/>
</dbReference>
<evidence type="ECO:0000313" key="7">
    <source>
        <dbReference type="Proteomes" id="UP001165366"/>
    </source>
</evidence>
<feature type="repeat" description="TPR" evidence="1">
    <location>
        <begin position="154"/>
        <end position="187"/>
    </location>
</feature>
<dbReference type="InterPro" id="IPR000792">
    <property type="entry name" value="Tscrpt_reg_LuxR_C"/>
</dbReference>
<feature type="signal peptide" evidence="4">
    <location>
        <begin position="1"/>
        <end position="20"/>
    </location>
</feature>
<evidence type="ECO:0000256" key="4">
    <source>
        <dbReference type="SAM" id="SignalP"/>
    </source>
</evidence>
<dbReference type="InterPro" id="IPR019734">
    <property type="entry name" value="TPR_rpt"/>
</dbReference>
<dbReference type="PROSITE" id="PS50293">
    <property type="entry name" value="TPR_REGION"/>
    <property type="match status" value="1"/>
</dbReference>
<accession>A0ABS9KEM9</accession>
<protein>
    <submittedName>
        <fullName evidence="6">Tetratricopeptide repeat protein</fullName>
    </submittedName>
</protein>
<dbReference type="PANTHER" id="PTHR10098">
    <property type="entry name" value="RAPSYN-RELATED"/>
    <property type="match status" value="1"/>
</dbReference>
<dbReference type="PROSITE" id="PS50005">
    <property type="entry name" value="TPR"/>
    <property type="match status" value="3"/>
</dbReference>
<dbReference type="SUPFAM" id="SSF46894">
    <property type="entry name" value="C-terminal effector domain of the bipartite response regulators"/>
    <property type="match status" value="1"/>
</dbReference>
<evidence type="ECO:0000256" key="1">
    <source>
        <dbReference type="PROSITE-ProRule" id="PRU00339"/>
    </source>
</evidence>
<feature type="chain" id="PRO_5046427321" evidence="4">
    <location>
        <begin position="21"/>
        <end position="578"/>
    </location>
</feature>
<dbReference type="RefSeq" id="WP_237854663.1">
    <property type="nucleotide sequence ID" value="NZ_JAKLWS010000014.1"/>
</dbReference>
<feature type="coiled-coil region" evidence="2">
    <location>
        <begin position="348"/>
        <end position="375"/>
    </location>
</feature>
<keyword evidence="3" id="KW-0472">Membrane</keyword>
<keyword evidence="3" id="KW-0812">Transmembrane</keyword>
<evidence type="ECO:0000256" key="2">
    <source>
        <dbReference type="SAM" id="Coils"/>
    </source>
</evidence>
<reference evidence="6" key="1">
    <citation type="submission" date="2022-01" db="EMBL/GenBank/DDBJ databases">
        <authorList>
            <person name="Wang Y."/>
        </authorList>
    </citation>
    <scope>NUCLEOTIDE SEQUENCE</scope>
    <source>
        <strain evidence="6">WB101</strain>
    </source>
</reference>
<dbReference type="InterPro" id="IPR016032">
    <property type="entry name" value="Sig_transdc_resp-reg_C-effctor"/>
</dbReference>
<keyword evidence="4" id="KW-0732">Signal</keyword>
<feature type="coiled-coil region" evidence="2">
    <location>
        <begin position="405"/>
        <end position="465"/>
    </location>
</feature>
<evidence type="ECO:0000259" key="5">
    <source>
        <dbReference type="SMART" id="SM00421"/>
    </source>
</evidence>
<keyword evidence="1" id="KW-0802">TPR repeat</keyword>
<sequence length="578" mass="66357">MINRTVIGMVLFLCCALATAQQSGQTLPQSDTTLVKALRDSSFEYSYSDPDRAIEFAEEAMEISRQLEYKKGIAGAHGDLGYAYTVKGQFETALVHLDQGIDLSRSIGDSLAWVTMLNDKGSIYKSKSEYERALEFYFRSRDLCEEMGLERGIAVTLTNIGLCYFELNEHEQALEFYQQALEINETLDNNASLAIIYNNMGLLHGDIGNFEKAHEYHSKALDIRQELGYTLEIANSLNNIGRLHMQQEEHEIAINYLTRALEMNNGKDQDLSSIIHENLAKLYISTEQLNTALFHAEETLALSKEFGTKLGEKIGYELLAQIYEALGDYENAYLNQQKLTAVKDSILNAEKTQQINELQTKYETAQKEKEIAVLEQEKQREAILRNVFLAGLILVGIIGILVYNRQRIKISKKRVELENTRLKEEQLENDLEFKNRELTNYSLHLVQKNEMMKELKESIEQIKKNGKKGINKKLQKLENAVDYSLNLDDDWKQFQHYFEEVHSGFFDALKREYPDLTPNELRLSALAKLNLSIKETATIMGIAPNSVKTARYRLRKKLDIETEENLTEFMMQLEKENV</sequence>
<dbReference type="Pfam" id="PF13181">
    <property type="entry name" value="TPR_8"/>
    <property type="match status" value="1"/>
</dbReference>
<keyword evidence="3" id="KW-1133">Transmembrane helix</keyword>
<feature type="repeat" description="TPR" evidence="1">
    <location>
        <begin position="194"/>
        <end position="227"/>
    </location>
</feature>
<feature type="repeat" description="TPR" evidence="1">
    <location>
        <begin position="234"/>
        <end position="267"/>
    </location>
</feature>
<dbReference type="SUPFAM" id="SSF48452">
    <property type="entry name" value="TPR-like"/>
    <property type="match status" value="2"/>
</dbReference>
<dbReference type="Proteomes" id="UP001165366">
    <property type="component" value="Unassembled WGS sequence"/>
</dbReference>
<gene>
    <name evidence="6" type="ORF">L6773_12040</name>
</gene>
<dbReference type="Pfam" id="PF13424">
    <property type="entry name" value="TPR_12"/>
    <property type="match status" value="2"/>
</dbReference>
<organism evidence="6 7">
    <name type="scientific">Rhodohalobacter sulfatireducens</name>
    <dbReference type="NCBI Taxonomy" id="2911366"/>
    <lineage>
        <taxon>Bacteria</taxon>
        <taxon>Pseudomonadati</taxon>
        <taxon>Balneolota</taxon>
        <taxon>Balneolia</taxon>
        <taxon>Balneolales</taxon>
        <taxon>Balneolaceae</taxon>
        <taxon>Rhodohalobacter</taxon>
    </lineage>
</organism>
<dbReference type="EMBL" id="JAKLWS010000014">
    <property type="protein sequence ID" value="MCG2589300.1"/>
    <property type="molecule type" value="Genomic_DNA"/>
</dbReference>
<name>A0ABS9KEM9_9BACT</name>
<dbReference type="SMART" id="SM00028">
    <property type="entry name" value="TPR"/>
    <property type="match status" value="6"/>
</dbReference>
<evidence type="ECO:0000313" key="6">
    <source>
        <dbReference type="EMBL" id="MCG2589300.1"/>
    </source>
</evidence>
<dbReference type="Gene3D" id="1.25.40.10">
    <property type="entry name" value="Tetratricopeptide repeat domain"/>
    <property type="match status" value="2"/>
</dbReference>
<reference evidence="6" key="2">
    <citation type="submission" date="2024-05" db="EMBL/GenBank/DDBJ databases">
        <title>Rhodohalobacter halophilus gen. nov., sp. nov., a moderately halophilic member of the family Balneolaceae.</title>
        <authorList>
            <person name="Xia J."/>
        </authorList>
    </citation>
    <scope>NUCLEOTIDE SEQUENCE</scope>
    <source>
        <strain evidence="6">WB101</strain>
    </source>
</reference>
<proteinExistence type="predicted"/>
<feature type="domain" description="HTH luxR-type" evidence="5">
    <location>
        <begin position="513"/>
        <end position="570"/>
    </location>
</feature>
<comment type="caution">
    <text evidence="6">The sequence shown here is derived from an EMBL/GenBank/DDBJ whole genome shotgun (WGS) entry which is preliminary data.</text>
</comment>
<dbReference type="InterPro" id="IPR036388">
    <property type="entry name" value="WH-like_DNA-bd_sf"/>
</dbReference>
<evidence type="ECO:0000256" key="3">
    <source>
        <dbReference type="SAM" id="Phobius"/>
    </source>
</evidence>
<dbReference type="Gene3D" id="1.10.10.10">
    <property type="entry name" value="Winged helix-like DNA-binding domain superfamily/Winged helix DNA-binding domain"/>
    <property type="match status" value="1"/>
</dbReference>
<feature type="transmembrane region" description="Helical" evidence="3">
    <location>
        <begin position="383"/>
        <end position="404"/>
    </location>
</feature>
<keyword evidence="7" id="KW-1185">Reference proteome</keyword>
<dbReference type="InterPro" id="IPR011990">
    <property type="entry name" value="TPR-like_helical_dom_sf"/>
</dbReference>